<dbReference type="GO" id="GO:0004386">
    <property type="term" value="F:helicase activity"/>
    <property type="evidence" value="ECO:0007669"/>
    <property type="project" value="UniProtKB-KW"/>
</dbReference>
<protein>
    <submittedName>
        <fullName evidence="13">DEAD/DEAH box helicase</fullName>
    </submittedName>
</protein>
<evidence type="ECO:0000256" key="2">
    <source>
        <dbReference type="ARBA" id="ARBA00022763"/>
    </source>
</evidence>
<evidence type="ECO:0000256" key="6">
    <source>
        <dbReference type="ARBA" id="ARBA00023125"/>
    </source>
</evidence>
<keyword evidence="7" id="KW-0234">DNA repair</keyword>
<comment type="similarity">
    <text evidence="9">Belongs to the Lhr helicase family. Lhr-Core subfamily.</text>
</comment>
<dbReference type="EMBL" id="SESI01000001">
    <property type="protein sequence ID" value="TQQ81425.1"/>
    <property type="molecule type" value="Genomic_DNA"/>
</dbReference>
<gene>
    <name evidence="13" type="ORF">EWF95_00305</name>
</gene>
<dbReference type="GO" id="GO:0140097">
    <property type="term" value="F:catalytic activity, acting on DNA"/>
    <property type="evidence" value="ECO:0007669"/>
    <property type="project" value="UniProtKB-ARBA"/>
</dbReference>
<dbReference type="GO" id="GO:0016887">
    <property type="term" value="F:ATP hydrolysis activity"/>
    <property type="evidence" value="ECO:0007669"/>
    <property type="project" value="TreeGrafter"/>
</dbReference>
<evidence type="ECO:0000256" key="8">
    <source>
        <dbReference type="ARBA" id="ARBA00023235"/>
    </source>
</evidence>
<keyword evidence="8" id="KW-0413">Isomerase</keyword>
<keyword evidence="14" id="KW-1185">Reference proteome</keyword>
<feature type="region of interest" description="Disordered" evidence="10">
    <location>
        <begin position="212"/>
        <end position="236"/>
    </location>
</feature>
<dbReference type="PROSITE" id="PS51192">
    <property type="entry name" value="HELICASE_ATP_BIND_1"/>
    <property type="match status" value="1"/>
</dbReference>
<proteinExistence type="inferred from homology"/>
<feature type="domain" description="Helicase C-terminal" evidence="12">
    <location>
        <begin position="299"/>
        <end position="445"/>
    </location>
</feature>
<keyword evidence="5" id="KW-0067">ATP-binding</keyword>
<reference evidence="13 14" key="1">
    <citation type="submission" date="2019-02" db="EMBL/GenBank/DDBJ databases">
        <title>Halonotius sp. a new haloqrchaeon isolated from saline water.</title>
        <authorList>
            <person name="Duran-Viseras A."/>
            <person name="Sanchez-Porro C."/>
            <person name="Ventosa A."/>
        </authorList>
    </citation>
    <scope>NUCLEOTIDE SEQUENCE [LARGE SCALE GENOMIC DNA]</scope>
    <source>
        <strain evidence="13 14">F9-27</strain>
    </source>
</reference>
<evidence type="ECO:0000256" key="1">
    <source>
        <dbReference type="ARBA" id="ARBA00022741"/>
    </source>
</evidence>
<dbReference type="SMART" id="SM00487">
    <property type="entry name" value="DEXDc"/>
    <property type="match status" value="1"/>
</dbReference>
<dbReference type="Pfam" id="PF19306">
    <property type="entry name" value="WHD_Lhr"/>
    <property type="match status" value="1"/>
</dbReference>
<dbReference type="Pfam" id="PF08494">
    <property type="entry name" value="DEAD_assoc"/>
    <property type="match status" value="1"/>
</dbReference>
<name>A0A544QPP6_9EURY</name>
<evidence type="ECO:0000259" key="11">
    <source>
        <dbReference type="PROSITE" id="PS51192"/>
    </source>
</evidence>
<evidence type="ECO:0000256" key="4">
    <source>
        <dbReference type="ARBA" id="ARBA00022806"/>
    </source>
</evidence>
<evidence type="ECO:0000313" key="14">
    <source>
        <dbReference type="Proteomes" id="UP000315385"/>
    </source>
</evidence>
<evidence type="ECO:0000259" key="12">
    <source>
        <dbReference type="PROSITE" id="PS51194"/>
    </source>
</evidence>
<dbReference type="Pfam" id="PF00270">
    <property type="entry name" value="DEAD"/>
    <property type="match status" value="1"/>
</dbReference>
<dbReference type="Pfam" id="PF00271">
    <property type="entry name" value="Helicase_C"/>
    <property type="match status" value="1"/>
</dbReference>
<dbReference type="PANTHER" id="PTHR47962:SF5">
    <property type="entry name" value="ATP-DEPENDENT HELICASE LHR-RELATED"/>
    <property type="match status" value="1"/>
</dbReference>
<dbReference type="InterPro" id="IPR014001">
    <property type="entry name" value="Helicase_ATP-bd"/>
</dbReference>
<dbReference type="InterPro" id="IPR017170">
    <property type="entry name" value="Lhr-like"/>
</dbReference>
<sequence length="988" mass="107984">MSSGSQAGADAFTHLGEDVRAALSERGFSTPTEPQRRAIPPLAAGDNALVLAPTGTGKTETAMLPVFDSLVAHREQHGPTAGFATLYITPLRALNRDMRERLDWWGETLDLEIDVRHGDTTDYQRQQQADDPPDVLVTTPETLQAMLTGSKLRDALTDVRHVIIDEVHELAASKRGAQLTVGLERLQLLSGEFQRIGLSATVGDPEAVGRFLTGKRDESDGDDSNGNGNGDTDAIDAQPAVKTSLDSQSPASVDRDFEIVSVDVGSRVAFTVARPEITPEDEQLAGELATTEEMASHVRVIRDAVAVNESTLVFVNTRQTAEALGSRLKKLDVSLEVHHGSLARDVRIDVENRFKSGDLSGLVCTSSMELGIDVGRVDHVVQYGSPREVARLLQRVGRAGHRHDQVSRGTIIATDADDTVESLAIARRASEGLVEATDIHDGSLDVLANQLVGLLMDVGEVSAREAYEVCRRAAPFHDLSESRFRAVVRELDTTRLCWLDEECDTIDTAGGTWQYFYQNLSMIPDEEHYEVHDMSSRTQIGTLDERFVVNFAAPGETFIQRGEMWRINDIDEEETRVNVSPIADPGGEVPSWVGNEIPVPRAVAAEAGEIRGVAGEQFARGADAAGVARDLAARYPAESATIEPALNPIEQHVDSGHPLPTADRLVLEQQANTVRLNSTFGHEINETLGRLLAALVGQRTGSSVGMSVDPYRVEFEVPSGVGLAAFQDVLLSTDPTHLESYLELALKGSETLKFTLAQVAAKFGALKRYQGRSRFGGDRLLDALEDTPVYEEALREVFHRDLAVDAASDVLDSLQAGEIDLELVGEATPLGSAGTTHGQELLVPENADASVIETLKKRLRNDRILLCCCHCKDWDHTTKVRRVREQLECPDCGSTRIAALNPWAEEVVTAVRAEEKDDEQERQTKRAYRAANLVQSHGKQAVIALAARGVGPDTAARIINNFREDEADFYRDILAEERQYARTQSFWD</sequence>
<dbReference type="InterPro" id="IPR052511">
    <property type="entry name" value="ATP-dep_Helicase"/>
</dbReference>
<evidence type="ECO:0000313" key="13">
    <source>
        <dbReference type="EMBL" id="TQQ81425.1"/>
    </source>
</evidence>
<keyword evidence="2" id="KW-0227">DNA damage</keyword>
<dbReference type="PANTHER" id="PTHR47962">
    <property type="entry name" value="ATP-DEPENDENT HELICASE LHR-RELATED-RELATED"/>
    <property type="match status" value="1"/>
</dbReference>
<dbReference type="SMART" id="SM00490">
    <property type="entry name" value="HELICc"/>
    <property type="match status" value="1"/>
</dbReference>
<keyword evidence="6" id="KW-0238">DNA-binding</keyword>
<dbReference type="PROSITE" id="PS51194">
    <property type="entry name" value="HELICASE_CTER"/>
    <property type="match status" value="1"/>
</dbReference>
<dbReference type="SUPFAM" id="SSF52540">
    <property type="entry name" value="P-loop containing nucleoside triphosphate hydrolases"/>
    <property type="match status" value="1"/>
</dbReference>
<dbReference type="InterPro" id="IPR027417">
    <property type="entry name" value="P-loop_NTPase"/>
</dbReference>
<dbReference type="InterPro" id="IPR013701">
    <property type="entry name" value="Lhr-like_DEAD/DEAH_assoc"/>
</dbReference>
<evidence type="ECO:0000256" key="7">
    <source>
        <dbReference type="ARBA" id="ARBA00023204"/>
    </source>
</evidence>
<dbReference type="GO" id="GO:0003677">
    <property type="term" value="F:DNA binding"/>
    <property type="evidence" value="ECO:0007669"/>
    <property type="project" value="UniProtKB-KW"/>
</dbReference>
<feature type="domain" description="Helicase ATP-binding" evidence="11">
    <location>
        <begin position="39"/>
        <end position="220"/>
    </location>
</feature>
<dbReference type="Proteomes" id="UP000315385">
    <property type="component" value="Unassembled WGS sequence"/>
</dbReference>
<dbReference type="GO" id="GO:0006281">
    <property type="term" value="P:DNA repair"/>
    <property type="evidence" value="ECO:0007669"/>
    <property type="project" value="UniProtKB-KW"/>
</dbReference>
<organism evidence="13 14">
    <name type="scientific">Halonotius roseus</name>
    <dbReference type="NCBI Taxonomy" id="2511997"/>
    <lineage>
        <taxon>Archaea</taxon>
        <taxon>Methanobacteriati</taxon>
        <taxon>Methanobacteriota</taxon>
        <taxon>Stenosarchaea group</taxon>
        <taxon>Halobacteria</taxon>
        <taxon>Halobacteriales</taxon>
        <taxon>Haloferacaceae</taxon>
        <taxon>Halonotius</taxon>
    </lineage>
</organism>
<comment type="caution">
    <text evidence="13">The sequence shown here is derived from an EMBL/GenBank/DDBJ whole genome shotgun (WGS) entry which is preliminary data.</text>
</comment>
<keyword evidence="3" id="KW-0378">Hydrolase</keyword>
<evidence type="ECO:0000256" key="5">
    <source>
        <dbReference type="ARBA" id="ARBA00022840"/>
    </source>
</evidence>
<dbReference type="InterPro" id="IPR045628">
    <property type="entry name" value="Lhr_WH_dom"/>
</dbReference>
<dbReference type="InterPro" id="IPR001650">
    <property type="entry name" value="Helicase_C-like"/>
</dbReference>
<evidence type="ECO:0000256" key="9">
    <source>
        <dbReference type="ARBA" id="ARBA00093467"/>
    </source>
</evidence>
<keyword evidence="1" id="KW-0547">Nucleotide-binding</keyword>
<dbReference type="GO" id="GO:0005524">
    <property type="term" value="F:ATP binding"/>
    <property type="evidence" value="ECO:0007669"/>
    <property type="project" value="UniProtKB-KW"/>
</dbReference>
<dbReference type="Gene3D" id="3.40.50.300">
    <property type="entry name" value="P-loop containing nucleotide triphosphate hydrolases"/>
    <property type="match status" value="2"/>
</dbReference>
<dbReference type="PIRSF" id="PIRSF037307">
    <property type="entry name" value="Lhr-like_helic_prd"/>
    <property type="match status" value="1"/>
</dbReference>
<accession>A0A544QPP6</accession>
<dbReference type="RefSeq" id="WP_142441998.1">
    <property type="nucleotide sequence ID" value="NZ_SESI01000001.1"/>
</dbReference>
<dbReference type="AlphaFoldDB" id="A0A544QPP6"/>
<dbReference type="OrthoDB" id="33870at2157"/>
<evidence type="ECO:0000256" key="10">
    <source>
        <dbReference type="SAM" id="MobiDB-lite"/>
    </source>
</evidence>
<evidence type="ECO:0000256" key="3">
    <source>
        <dbReference type="ARBA" id="ARBA00022801"/>
    </source>
</evidence>
<dbReference type="InterPro" id="IPR011545">
    <property type="entry name" value="DEAD/DEAH_box_helicase_dom"/>
</dbReference>
<keyword evidence="4 13" id="KW-0347">Helicase</keyword>